<gene>
    <name evidence="1" type="ORF">ANME2D_00265</name>
</gene>
<dbReference type="RefSeq" id="WP_048088450.1">
    <property type="nucleotide sequence ID" value="NZ_JMIY01000001.1"/>
</dbReference>
<name>A0A062VD73_9EURY</name>
<reference evidence="1 2" key="1">
    <citation type="journal article" date="2013" name="Nature">
        <title>Anaerobic oxidation of methane coupled to nitrate reduction in a novel archaeal lineage.</title>
        <authorList>
            <person name="Haroon M.F."/>
            <person name="Hu S."/>
            <person name="Shi Y."/>
            <person name="Imelfort M."/>
            <person name="Keller J."/>
            <person name="Hugenholtz P."/>
            <person name="Yuan Z."/>
            <person name="Tyson G.W."/>
        </authorList>
    </citation>
    <scope>NUCLEOTIDE SEQUENCE [LARGE SCALE GENOMIC DNA]</scope>
    <source>
        <strain evidence="1 2">ANME-2d</strain>
    </source>
</reference>
<proteinExistence type="predicted"/>
<keyword evidence="2" id="KW-1185">Reference proteome</keyword>
<dbReference type="Proteomes" id="UP000027153">
    <property type="component" value="Unassembled WGS sequence"/>
</dbReference>
<evidence type="ECO:0000313" key="1">
    <source>
        <dbReference type="EMBL" id="KCZ73205.1"/>
    </source>
</evidence>
<organism evidence="1 2">
    <name type="scientific">Candidatus Methanoperedens nitratireducens</name>
    <dbReference type="NCBI Taxonomy" id="1392998"/>
    <lineage>
        <taxon>Archaea</taxon>
        <taxon>Methanobacteriati</taxon>
        <taxon>Methanobacteriota</taxon>
        <taxon>Stenosarchaea group</taxon>
        <taxon>Methanomicrobia</taxon>
        <taxon>Methanosarcinales</taxon>
        <taxon>ANME-2 cluster</taxon>
        <taxon>Candidatus Methanoperedentaceae</taxon>
        <taxon>Candidatus Methanoperedens</taxon>
    </lineage>
</organism>
<dbReference type="EMBL" id="JMIY01000001">
    <property type="protein sequence ID" value="KCZ73205.1"/>
    <property type="molecule type" value="Genomic_DNA"/>
</dbReference>
<dbReference type="AlphaFoldDB" id="A0A062VD73"/>
<accession>A0A062VD73</accession>
<sequence length="361" mass="41938">MTELFLVPSISIFGIHDVAVRDWLSSLGESTLHNHLEYPFKLGKLFPESSQRALVSVDDAHFETMRLLDIINPQAVFLDISVSFVELENKYNKRLISPLQFWSEYYQIPASASRPLETIYCIYMNEILDKKIRLIESKDNLPLSVVFYGQDIKTREELIPVYEDVFDKDSEFTLQTARAINEIAAFRETPGHIWYSPMHVKQAAISYEETEKFYNELLIRLERMLKFNTKGYIIKSLNEQALEFVSSYERFLDYKIKEDRMKLSNIIEGLHMLTTQSDYSDIVIFCGPMHYSAFLNAFKKEEASLQGITIGDIDITPLLDKIKPFAQKNRIMQNNYDVALKILGREKPERYNNPNAVLIPA</sequence>
<evidence type="ECO:0000313" key="2">
    <source>
        <dbReference type="Proteomes" id="UP000027153"/>
    </source>
</evidence>
<dbReference type="OrthoDB" id="147420at2157"/>
<protein>
    <submittedName>
        <fullName evidence="1">Uncharacterized protein</fullName>
    </submittedName>
</protein>
<comment type="caution">
    <text evidence="1">The sequence shown here is derived from an EMBL/GenBank/DDBJ whole genome shotgun (WGS) entry which is preliminary data.</text>
</comment>